<dbReference type="STRING" id="1079.BVIR_545"/>
<dbReference type="InterPro" id="IPR018490">
    <property type="entry name" value="cNMP-bd_dom_sf"/>
</dbReference>
<dbReference type="Pfam" id="PF13545">
    <property type="entry name" value="HTH_Crp_2"/>
    <property type="match status" value="1"/>
</dbReference>
<dbReference type="GO" id="GO:0003700">
    <property type="term" value="F:DNA-binding transcription factor activity"/>
    <property type="evidence" value="ECO:0007669"/>
    <property type="project" value="InterPro"/>
</dbReference>
<dbReference type="InterPro" id="IPR036388">
    <property type="entry name" value="WH-like_DNA-bd_sf"/>
</dbReference>
<dbReference type="PROSITE" id="PS50042">
    <property type="entry name" value="CNMP_BINDING_3"/>
    <property type="match status" value="1"/>
</dbReference>
<dbReference type="CDD" id="cd00092">
    <property type="entry name" value="HTH_CRP"/>
    <property type="match status" value="1"/>
</dbReference>
<dbReference type="Gene3D" id="1.10.10.10">
    <property type="entry name" value="Winged helix-like DNA-binding domain superfamily/Winged helix DNA-binding domain"/>
    <property type="match status" value="1"/>
</dbReference>
<dbReference type="InterPro" id="IPR000595">
    <property type="entry name" value="cNMP-bd_dom"/>
</dbReference>
<accession>A0A0S4Q6T3</accession>
<dbReference type="AlphaFoldDB" id="A0A0S4Q6T3"/>
<dbReference type="EMBL" id="LN907867">
    <property type="protein sequence ID" value="CUU44264.1"/>
    <property type="molecule type" value="Genomic_DNA"/>
</dbReference>
<dbReference type="InterPro" id="IPR018335">
    <property type="entry name" value="Tscrpt_reg_HTH_Crp-type_CS"/>
</dbReference>
<dbReference type="Gene3D" id="2.60.120.10">
    <property type="entry name" value="Jelly Rolls"/>
    <property type="match status" value="1"/>
</dbReference>
<organism evidence="6 7">
    <name type="scientific">Blastochloris viridis</name>
    <name type="common">Rhodopseudomonas viridis</name>
    <dbReference type="NCBI Taxonomy" id="1079"/>
    <lineage>
        <taxon>Bacteria</taxon>
        <taxon>Pseudomonadati</taxon>
        <taxon>Pseudomonadota</taxon>
        <taxon>Alphaproteobacteria</taxon>
        <taxon>Hyphomicrobiales</taxon>
        <taxon>Blastochloridaceae</taxon>
        <taxon>Blastochloris</taxon>
    </lineage>
</organism>
<proteinExistence type="predicted"/>
<evidence type="ECO:0000259" key="5">
    <source>
        <dbReference type="PROSITE" id="PS51063"/>
    </source>
</evidence>
<evidence type="ECO:0000313" key="6">
    <source>
        <dbReference type="EMBL" id="CUU44264.1"/>
    </source>
</evidence>
<dbReference type="SMART" id="SM00100">
    <property type="entry name" value="cNMP"/>
    <property type="match status" value="1"/>
</dbReference>
<dbReference type="Pfam" id="PF00027">
    <property type="entry name" value="cNMP_binding"/>
    <property type="match status" value="1"/>
</dbReference>
<dbReference type="OrthoDB" id="667966at2"/>
<dbReference type="PANTHER" id="PTHR24567:SF75">
    <property type="entry name" value="FUMARATE AND NITRATE REDUCTION REGULATORY PROTEIN"/>
    <property type="match status" value="1"/>
</dbReference>
<dbReference type="InterPro" id="IPR014710">
    <property type="entry name" value="RmlC-like_jellyroll"/>
</dbReference>
<gene>
    <name evidence="6" type="primary">aadR_1</name>
    <name evidence="6" type="ORF">BVIRIDIS_33120</name>
</gene>
<evidence type="ECO:0000256" key="2">
    <source>
        <dbReference type="ARBA" id="ARBA00023125"/>
    </source>
</evidence>
<feature type="domain" description="HTH crp-type" evidence="5">
    <location>
        <begin position="150"/>
        <end position="229"/>
    </location>
</feature>
<dbReference type="SUPFAM" id="SSF51206">
    <property type="entry name" value="cAMP-binding domain-like"/>
    <property type="match status" value="1"/>
</dbReference>
<feature type="domain" description="Cyclic nucleotide-binding" evidence="4">
    <location>
        <begin position="50"/>
        <end position="92"/>
    </location>
</feature>
<dbReference type="Proteomes" id="UP000065734">
    <property type="component" value="Chromosome I"/>
</dbReference>
<sequence>MKQLIEERQGESAARCGHTPVLHAPPVLPVHEGDCEIEGQRVRFAQHALVFLEGDPADRIFQVVDGAVMLYKLLPDGRRQVVELLGPGDIFGLSFKPSFDSSAETLTPTLVTSFERTAVERSPNFLARLNRCVQSQICALHEHAVLLGRKSALERVASFLMRFVPLHICPTHHGREQLFATIRLSMTRQEIADYLGLTIETVSRAFSELRRRGIVSLERQDEVKINHVCGICRLTGTH</sequence>
<reference evidence="7" key="1">
    <citation type="journal article" date="2016" name="Genome Announc.">
        <title>Revised genome sequence of the purple photosynthetic bacterium Blastochloris viridis.</title>
        <authorList>
            <person name="Liu L.N."/>
            <person name="Faulkner M."/>
            <person name="Liu X."/>
            <person name="Huang F."/>
            <person name="Darby A.C."/>
            <person name="Hall N."/>
        </authorList>
    </citation>
    <scope>NUCLEOTIDE SEQUENCE [LARGE SCALE GENOMIC DNA]</scope>
    <source>
        <strain evidence="7">ATCC 19567 / DSM 133 / F</strain>
    </source>
</reference>
<dbReference type="SMART" id="SM00419">
    <property type="entry name" value="HTH_CRP"/>
    <property type="match status" value="1"/>
</dbReference>
<dbReference type="InterPro" id="IPR050397">
    <property type="entry name" value="Env_Response_Regulators"/>
</dbReference>
<keyword evidence="7" id="KW-1185">Reference proteome</keyword>
<protein>
    <submittedName>
        <fullName evidence="6">Anaerobic aromatic degradation regulator</fullName>
    </submittedName>
</protein>
<dbReference type="PRINTS" id="PR00034">
    <property type="entry name" value="HTHCRP"/>
</dbReference>
<evidence type="ECO:0000256" key="3">
    <source>
        <dbReference type="ARBA" id="ARBA00023163"/>
    </source>
</evidence>
<evidence type="ECO:0000256" key="1">
    <source>
        <dbReference type="ARBA" id="ARBA00023015"/>
    </source>
</evidence>
<dbReference type="PATRIC" id="fig|1079.7.peg.3476"/>
<name>A0A0S4Q6T3_BLAVI</name>
<dbReference type="CDD" id="cd00038">
    <property type="entry name" value="CAP_ED"/>
    <property type="match status" value="1"/>
</dbReference>
<dbReference type="InterPro" id="IPR036390">
    <property type="entry name" value="WH_DNA-bd_sf"/>
</dbReference>
<keyword evidence="1" id="KW-0805">Transcription regulation</keyword>
<keyword evidence="3" id="KW-0804">Transcription</keyword>
<evidence type="ECO:0000313" key="7">
    <source>
        <dbReference type="Proteomes" id="UP000065734"/>
    </source>
</evidence>
<dbReference type="PROSITE" id="PS51063">
    <property type="entry name" value="HTH_CRP_2"/>
    <property type="match status" value="1"/>
</dbReference>
<evidence type="ECO:0000259" key="4">
    <source>
        <dbReference type="PROSITE" id="PS50042"/>
    </source>
</evidence>
<keyword evidence="2" id="KW-0238">DNA-binding</keyword>
<dbReference type="GO" id="GO:0005829">
    <property type="term" value="C:cytosol"/>
    <property type="evidence" value="ECO:0007669"/>
    <property type="project" value="TreeGrafter"/>
</dbReference>
<dbReference type="RefSeq" id="WP_055036318.1">
    <property type="nucleotide sequence ID" value="NZ_CP012946.1"/>
</dbReference>
<dbReference type="PROSITE" id="PS00042">
    <property type="entry name" value="HTH_CRP_1"/>
    <property type="match status" value="1"/>
</dbReference>
<dbReference type="InterPro" id="IPR012318">
    <property type="entry name" value="HTH_CRP"/>
</dbReference>
<dbReference type="GO" id="GO:0003677">
    <property type="term" value="F:DNA binding"/>
    <property type="evidence" value="ECO:0007669"/>
    <property type="project" value="UniProtKB-KW"/>
</dbReference>
<dbReference type="SUPFAM" id="SSF46785">
    <property type="entry name" value="Winged helix' DNA-binding domain"/>
    <property type="match status" value="1"/>
</dbReference>
<dbReference type="PANTHER" id="PTHR24567">
    <property type="entry name" value="CRP FAMILY TRANSCRIPTIONAL REGULATORY PROTEIN"/>
    <property type="match status" value="1"/>
</dbReference>